<dbReference type="SUPFAM" id="SSF117281">
    <property type="entry name" value="Kelch motif"/>
    <property type="match status" value="3"/>
</dbReference>
<evidence type="ECO:0008006" key="6">
    <source>
        <dbReference type="Google" id="ProtNLM"/>
    </source>
</evidence>
<dbReference type="InterPro" id="IPR006652">
    <property type="entry name" value="Kelch_1"/>
</dbReference>
<feature type="region of interest" description="Disordered" evidence="3">
    <location>
        <begin position="1107"/>
        <end position="1161"/>
    </location>
</feature>
<dbReference type="STRING" id="1254432.SCE1572_07760"/>
<keyword evidence="2" id="KW-0677">Repeat</keyword>
<dbReference type="EMBL" id="CP003969">
    <property type="protein sequence ID" value="AGP34411.1"/>
    <property type="molecule type" value="Genomic_DNA"/>
</dbReference>
<dbReference type="SMART" id="SM00612">
    <property type="entry name" value="Kelch"/>
    <property type="match status" value="8"/>
</dbReference>
<sequence>MAQNVEPILTRSGPKPCAALGWAGGSLRAALLAPTFIGLAWLAGCARASAEGGDPGAPPLGEAPLADTAPSVSLGPWLSAAPMSAERANHTATRLLDGRVLVAGGETTRGALSAWYDSALSSAELYDPATGAWTAAPSMGSARSMHTATLLSNGKVLVAGGGTNGGHTPVPLVAAEIYDPAANVWTAVPPMEVPRLGHTATPLPDGRVLVAGGSSTGRPPEELASCAIYDPALNAWSAGGSMHRARSFYAATLLQDGKVFVSGGIDATAETYDPAADAWTPGTPMLMGLRSHTAMLLPGGEVLSLDTAAWGPHQIYSPATGAWRGLSMSGWEAPYSIDPADKRAVQLADGRALLSGGVTVESAPCGTADCEASAPPPVYFYYDTVGIYDAATDAWSMGPNMSQGRADHAATLLLDGTVLVTGGFAYGDGAWNEYATNTVERLAIAVDPGAPCGSSVDCGGRSCVDGVCCDTACDGACEACSVAAGATQDGVCSPLTGPACDDGDACTEADACQAGACAGAPVGDGAPCDDGDACTQSDACQAGACAGAPASDGTPCDDGDACTQSDACQAGACAGADPVACAAPAEGCQAPFCDPATGRCERALAPWGAPCDDGSACTQGETCAAGACIGGTATVVCEASGPCRASACDAATGACVESVLPDGALCEDGDACTEADTCQAGSCAPGAPKVCPAPSSCHAPAACDPSPGYASCGVPTVRPDGASCPDPTSSVWVEAAPPPEGLLHAGNSSTLLQDGTVLMAGGLTSTPEGSSIAASDAVRYDPEGDAWAPTGAMLHTRAYHTATLLPDGTVLVAGGLAAGGGASTAEAERYDPATGLWTAAAPMNAARNSHTATLLSNGKVLVAGGSVRVSRQSSAELYDPVANTWTPAAPMSTARASFSATLLVDGRVLVIGNKSSGSVGSEVYDPATDTWTEAFIMGWPTDDGHSATRLQDGKVLLVISDAGSWPTYPVMIFDPSTNTWTGVSRSSPRCEAERAALLADGRVLLLSCWATLPLPDRSAVKLYDPASDVWSLAPSFTQELWSHQPIPLPDGRVLTTAYVPARSAYAAWLYVPGAPASGDGVCAGGVCMALGGGGAGGEGGAGGDVSGTGGAGGGTSSGGGGGAAGSPSGAGGGGVGASAQGSSGASTPDSDGGAGGCSTARLPGGASGAPWLLLLSLLGARRQASRRRAPRARLDG</sequence>
<feature type="compositionally biased region" description="Low complexity" evidence="3">
    <location>
        <begin position="1137"/>
        <end position="1146"/>
    </location>
</feature>
<dbReference type="PATRIC" id="fig|1254432.3.peg.1727"/>
<evidence type="ECO:0000313" key="4">
    <source>
        <dbReference type="EMBL" id="AGP34411.1"/>
    </source>
</evidence>
<dbReference type="Gene3D" id="2.130.10.80">
    <property type="entry name" value="Galactose oxidase/kelch, beta-propeller"/>
    <property type="match status" value="8"/>
</dbReference>
<evidence type="ECO:0000256" key="2">
    <source>
        <dbReference type="ARBA" id="ARBA00022737"/>
    </source>
</evidence>
<dbReference type="InterPro" id="IPR015915">
    <property type="entry name" value="Kelch-typ_b-propeller"/>
</dbReference>
<dbReference type="InterPro" id="IPR037293">
    <property type="entry name" value="Gal_Oxidase_central_sf"/>
</dbReference>
<dbReference type="HOGENOM" id="CLU_300692_0_0_7"/>
<evidence type="ECO:0000256" key="1">
    <source>
        <dbReference type="ARBA" id="ARBA00022441"/>
    </source>
</evidence>
<evidence type="ECO:0000256" key="3">
    <source>
        <dbReference type="SAM" id="MobiDB-lite"/>
    </source>
</evidence>
<evidence type="ECO:0000313" key="5">
    <source>
        <dbReference type="Proteomes" id="UP000014803"/>
    </source>
</evidence>
<keyword evidence="1" id="KW-0880">Kelch repeat</keyword>
<dbReference type="PANTHER" id="PTHR46344">
    <property type="entry name" value="OS02G0202900 PROTEIN"/>
    <property type="match status" value="1"/>
</dbReference>
<dbReference type="Pfam" id="PF01344">
    <property type="entry name" value="Kelch_1"/>
    <property type="match status" value="4"/>
</dbReference>
<proteinExistence type="predicted"/>
<protein>
    <recommendedName>
        <fullName evidence="6">Disintegrin domain-containing protein</fullName>
    </recommendedName>
</protein>
<accession>S4XPQ8</accession>
<dbReference type="RefSeq" id="WP_020733539.1">
    <property type="nucleotide sequence ID" value="NC_021658.1"/>
</dbReference>
<dbReference type="KEGG" id="scu:SCE1572_07760"/>
<dbReference type="eggNOG" id="COG3055">
    <property type="taxonomic scope" value="Bacteria"/>
</dbReference>
<reference evidence="4 5" key="1">
    <citation type="journal article" date="2013" name="Sci. Rep.">
        <title>Extraordinary expansion of a Sorangium cellulosum genome from an alkaline milieu.</title>
        <authorList>
            <person name="Han K."/>
            <person name="Li Z.F."/>
            <person name="Peng R."/>
            <person name="Zhu L.P."/>
            <person name="Zhou T."/>
            <person name="Wang L.G."/>
            <person name="Li S.G."/>
            <person name="Zhang X.B."/>
            <person name="Hu W."/>
            <person name="Wu Z.H."/>
            <person name="Qin N."/>
            <person name="Li Y.Z."/>
        </authorList>
    </citation>
    <scope>NUCLEOTIDE SEQUENCE [LARGE SCALE GENOMIC DNA]</scope>
    <source>
        <strain evidence="4 5">So0157-2</strain>
    </source>
</reference>
<organism evidence="4 5">
    <name type="scientific">Sorangium cellulosum So0157-2</name>
    <dbReference type="NCBI Taxonomy" id="1254432"/>
    <lineage>
        <taxon>Bacteria</taxon>
        <taxon>Pseudomonadati</taxon>
        <taxon>Myxococcota</taxon>
        <taxon>Polyangia</taxon>
        <taxon>Polyangiales</taxon>
        <taxon>Polyangiaceae</taxon>
        <taxon>Sorangium</taxon>
    </lineage>
</organism>
<name>S4XPQ8_SORCE</name>
<dbReference type="AlphaFoldDB" id="S4XPQ8"/>
<feature type="compositionally biased region" description="Gly residues" evidence="3">
    <location>
        <begin position="1107"/>
        <end position="1136"/>
    </location>
</feature>
<dbReference type="OrthoDB" id="5501920at2"/>
<dbReference type="PANTHER" id="PTHR46344:SF27">
    <property type="entry name" value="KELCH REPEAT SUPERFAMILY PROTEIN"/>
    <property type="match status" value="1"/>
</dbReference>
<dbReference type="Proteomes" id="UP000014803">
    <property type="component" value="Chromosome"/>
</dbReference>
<gene>
    <name evidence="4" type="ORF">SCE1572_07760</name>
</gene>